<dbReference type="SUPFAM" id="SSF46785">
    <property type="entry name" value="Winged helix' DNA-binding domain"/>
    <property type="match status" value="1"/>
</dbReference>
<dbReference type="InterPro" id="IPR036388">
    <property type="entry name" value="WH-like_DNA-bd_sf"/>
</dbReference>
<feature type="domain" description="HTH marR-type" evidence="4">
    <location>
        <begin position="25"/>
        <end position="156"/>
    </location>
</feature>
<dbReference type="PATRIC" id="fig|89059.3.peg.308"/>
<evidence type="ECO:0000313" key="6">
    <source>
        <dbReference type="Proteomes" id="UP000051491"/>
    </source>
</evidence>
<dbReference type="PROSITE" id="PS50995">
    <property type="entry name" value="HTH_MARR_2"/>
    <property type="match status" value="1"/>
</dbReference>
<evidence type="ECO:0000259" key="4">
    <source>
        <dbReference type="PROSITE" id="PS50995"/>
    </source>
</evidence>
<accession>A0A0R2KIZ0</accession>
<dbReference type="EMBL" id="JQBK01000012">
    <property type="protein sequence ID" value="KRN86874.1"/>
    <property type="molecule type" value="Genomic_DNA"/>
</dbReference>
<dbReference type="GO" id="GO:0003677">
    <property type="term" value="F:DNA binding"/>
    <property type="evidence" value="ECO:0007669"/>
    <property type="project" value="UniProtKB-KW"/>
</dbReference>
<dbReference type="PRINTS" id="PR00598">
    <property type="entry name" value="HTHMARR"/>
</dbReference>
<dbReference type="STRING" id="89059.LAC1533_1528"/>
<keyword evidence="2" id="KW-0238">DNA-binding</keyword>
<dbReference type="GO" id="GO:0003700">
    <property type="term" value="F:DNA-binding transcription factor activity"/>
    <property type="evidence" value="ECO:0007669"/>
    <property type="project" value="InterPro"/>
</dbReference>
<dbReference type="InterPro" id="IPR000835">
    <property type="entry name" value="HTH_MarR-typ"/>
</dbReference>
<comment type="caution">
    <text evidence="5">The sequence shown here is derived from an EMBL/GenBank/DDBJ whole genome shotgun (WGS) entry which is preliminary data.</text>
</comment>
<dbReference type="PANTHER" id="PTHR42756">
    <property type="entry name" value="TRANSCRIPTIONAL REGULATOR, MARR"/>
    <property type="match status" value="1"/>
</dbReference>
<keyword evidence="1" id="KW-0805">Transcription regulation</keyword>
<evidence type="ECO:0000256" key="3">
    <source>
        <dbReference type="ARBA" id="ARBA00023163"/>
    </source>
</evidence>
<dbReference type="Gene3D" id="1.10.10.10">
    <property type="entry name" value="Winged helix-like DNA-binding domain superfamily/Winged helix DNA-binding domain"/>
    <property type="match status" value="1"/>
</dbReference>
<keyword evidence="3" id="KW-0804">Transcription</keyword>
<proteinExistence type="predicted"/>
<dbReference type="Proteomes" id="UP000051491">
    <property type="component" value="Unassembled WGS sequence"/>
</dbReference>
<organism evidence="5 6">
    <name type="scientific">Ligilactobacillus acidipiscis</name>
    <dbReference type="NCBI Taxonomy" id="89059"/>
    <lineage>
        <taxon>Bacteria</taxon>
        <taxon>Bacillati</taxon>
        <taxon>Bacillota</taxon>
        <taxon>Bacilli</taxon>
        <taxon>Lactobacillales</taxon>
        <taxon>Lactobacillaceae</taxon>
        <taxon>Ligilactobacillus</taxon>
    </lineage>
</organism>
<gene>
    <name evidence="5" type="ORF">IV43_GL000303</name>
</gene>
<evidence type="ECO:0000313" key="5">
    <source>
        <dbReference type="EMBL" id="KRN86874.1"/>
    </source>
</evidence>
<dbReference type="Pfam" id="PF01047">
    <property type="entry name" value="MarR"/>
    <property type="match status" value="1"/>
</dbReference>
<dbReference type="PROSITE" id="PS01117">
    <property type="entry name" value="HTH_MARR_1"/>
    <property type="match status" value="1"/>
</dbReference>
<evidence type="ECO:0000256" key="1">
    <source>
        <dbReference type="ARBA" id="ARBA00023015"/>
    </source>
</evidence>
<reference evidence="5 6" key="1">
    <citation type="journal article" date="2015" name="Genome Announc.">
        <title>Expanding the biotechnology potential of lactobacilli through comparative genomics of 213 strains and associated genera.</title>
        <authorList>
            <person name="Sun Z."/>
            <person name="Harris H.M."/>
            <person name="McCann A."/>
            <person name="Guo C."/>
            <person name="Argimon S."/>
            <person name="Zhang W."/>
            <person name="Yang X."/>
            <person name="Jeffery I.B."/>
            <person name="Cooney J.C."/>
            <person name="Kagawa T.F."/>
            <person name="Liu W."/>
            <person name="Song Y."/>
            <person name="Salvetti E."/>
            <person name="Wrobel A."/>
            <person name="Rasinkangas P."/>
            <person name="Parkhill J."/>
            <person name="Rea M.C."/>
            <person name="O'Sullivan O."/>
            <person name="Ritari J."/>
            <person name="Douillard F.P."/>
            <person name="Paul Ross R."/>
            <person name="Yang R."/>
            <person name="Briner A.E."/>
            <person name="Felis G.E."/>
            <person name="de Vos W.M."/>
            <person name="Barrangou R."/>
            <person name="Klaenhammer T.R."/>
            <person name="Caufield P.W."/>
            <person name="Cui Y."/>
            <person name="Zhang H."/>
            <person name="O'Toole P.W."/>
        </authorList>
    </citation>
    <scope>NUCLEOTIDE SEQUENCE [LARGE SCALE GENOMIC DNA]</scope>
    <source>
        <strain evidence="5 6">DSM 15353</strain>
    </source>
</reference>
<evidence type="ECO:0000256" key="2">
    <source>
        <dbReference type="ARBA" id="ARBA00023125"/>
    </source>
</evidence>
<dbReference type="SMART" id="SM00347">
    <property type="entry name" value="HTH_MARR"/>
    <property type="match status" value="1"/>
</dbReference>
<dbReference type="InterPro" id="IPR023187">
    <property type="entry name" value="Tscrpt_reg_MarR-type_CS"/>
</dbReference>
<dbReference type="InterPro" id="IPR036390">
    <property type="entry name" value="WH_DNA-bd_sf"/>
</dbReference>
<dbReference type="PANTHER" id="PTHR42756:SF1">
    <property type="entry name" value="TRANSCRIPTIONAL REPRESSOR OF EMRAB OPERON"/>
    <property type="match status" value="1"/>
</dbReference>
<sequence length="162" mass="18952">MITKLFEWQTKKDGKAMSENYQRISDSLVKIYSNILRIEESELRKSQFNNLTIQEMHAINAISMYEHKTASEVAKELHLTPGTLTSTIDRLAKKGYVERIRSKDDRRVVRLGLTKKGRVEYRAHAAFHHTLVKEFLNGFNDEEVSVIQRALRNLERFMDDHS</sequence>
<name>A0A0R2KIZ0_9LACO</name>
<protein>
    <submittedName>
        <fullName evidence="5">MarR family transcriptional regulator</fullName>
    </submittedName>
</protein>
<dbReference type="AlphaFoldDB" id="A0A0R2KIZ0"/>